<dbReference type="SUPFAM" id="SSF88713">
    <property type="entry name" value="Glycoside hydrolase/deacetylase"/>
    <property type="match status" value="1"/>
</dbReference>
<keyword evidence="5" id="KW-1185">Reference proteome</keyword>
<dbReference type="SMART" id="SM00606">
    <property type="entry name" value="CBD_IV"/>
    <property type="match status" value="1"/>
</dbReference>
<dbReference type="Proteomes" id="UP000245523">
    <property type="component" value="Unassembled WGS sequence"/>
</dbReference>
<dbReference type="InterPro" id="IPR005084">
    <property type="entry name" value="CBM6"/>
</dbReference>
<dbReference type="EMBL" id="QGHD01000017">
    <property type="protein sequence ID" value="PWK96053.1"/>
    <property type="molecule type" value="Genomic_DNA"/>
</dbReference>
<dbReference type="PROSITE" id="PS51175">
    <property type="entry name" value="CBM6"/>
    <property type="match status" value="1"/>
</dbReference>
<comment type="caution">
    <text evidence="4">The sequence shown here is derived from an EMBL/GenBank/DDBJ whole genome shotgun (WGS) entry which is preliminary data.</text>
</comment>
<dbReference type="InterPro" id="IPR008979">
    <property type="entry name" value="Galactose-bd-like_sf"/>
</dbReference>
<dbReference type="InterPro" id="IPR002509">
    <property type="entry name" value="NODB_dom"/>
</dbReference>
<protein>
    <submittedName>
        <fullName evidence="4">Polysaccharide deacetylase</fullName>
    </submittedName>
</protein>
<evidence type="ECO:0000256" key="2">
    <source>
        <dbReference type="SAM" id="SignalP"/>
    </source>
</evidence>
<dbReference type="CDD" id="cd04080">
    <property type="entry name" value="CBM6_cellulase-like"/>
    <property type="match status" value="1"/>
</dbReference>
<accession>A0ABX5LKE9</accession>
<organism evidence="4 5">
    <name type="scientific">Hallerella porci</name>
    <dbReference type="NCBI Taxonomy" id="1945871"/>
    <lineage>
        <taxon>Bacteria</taxon>
        <taxon>Pseudomonadati</taxon>
        <taxon>Fibrobacterota</taxon>
        <taxon>Fibrobacteria</taxon>
        <taxon>Fibrobacterales</taxon>
        <taxon>Fibrobacteraceae</taxon>
        <taxon>Hallerella</taxon>
    </lineage>
</organism>
<dbReference type="RefSeq" id="WP_106198320.1">
    <property type="nucleotide sequence ID" value="NZ_JAXEIU010000040.1"/>
</dbReference>
<proteinExistence type="predicted"/>
<dbReference type="Gene3D" id="2.60.120.260">
    <property type="entry name" value="Galactose-binding domain-like"/>
    <property type="match status" value="1"/>
</dbReference>
<evidence type="ECO:0000256" key="1">
    <source>
        <dbReference type="ARBA" id="ARBA00022729"/>
    </source>
</evidence>
<dbReference type="Gene3D" id="3.20.20.370">
    <property type="entry name" value="Glycoside hydrolase/deacetylase"/>
    <property type="match status" value="1"/>
</dbReference>
<feature type="domain" description="CBM6" evidence="3">
    <location>
        <begin position="352"/>
        <end position="485"/>
    </location>
</feature>
<dbReference type="InterPro" id="IPR011330">
    <property type="entry name" value="Glyco_hydro/deAcase_b/a-brl"/>
</dbReference>
<keyword evidence="1 2" id="KW-0732">Signal</keyword>
<reference evidence="4 5" key="1">
    <citation type="submission" date="2018-05" db="EMBL/GenBank/DDBJ databases">
        <title>Animal gut microbial communities from fecal samples from Wisconsin, USA.</title>
        <authorList>
            <person name="Neumann A."/>
        </authorList>
    </citation>
    <scope>NUCLEOTIDE SEQUENCE [LARGE SCALE GENOMIC DNA]</scope>
    <source>
        <strain evidence="4 5">UWS4</strain>
    </source>
</reference>
<dbReference type="Pfam" id="PF03422">
    <property type="entry name" value="CBM_6"/>
    <property type="match status" value="1"/>
</dbReference>
<evidence type="ECO:0000313" key="5">
    <source>
        <dbReference type="Proteomes" id="UP000245523"/>
    </source>
</evidence>
<name>A0ABX5LKE9_9BACT</name>
<dbReference type="Pfam" id="PF01522">
    <property type="entry name" value="Polysacc_deac_1"/>
    <property type="match status" value="1"/>
</dbReference>
<evidence type="ECO:0000313" key="4">
    <source>
        <dbReference type="EMBL" id="PWK96053.1"/>
    </source>
</evidence>
<evidence type="ECO:0000259" key="3">
    <source>
        <dbReference type="PROSITE" id="PS51175"/>
    </source>
</evidence>
<feature type="chain" id="PRO_5045815458" evidence="2">
    <location>
        <begin position="21"/>
        <end position="559"/>
    </location>
</feature>
<dbReference type="SUPFAM" id="SSF49785">
    <property type="entry name" value="Galactose-binding domain-like"/>
    <property type="match status" value="1"/>
</dbReference>
<sequence length="559" mass="60885">MKKLFAWTAAVALGISSLQAQEIATWAGFRSAVATFTFDDNLANQLSIAVPIFDKYGYKASFYIVNNWAPNYNKYKELVTQGYEVGSHSDSHANTMPDSEIASSKKTIESKIPNQQCNTITYPNCNEPSETLLSQNYIGGRICSGQIDNKTPQNYNRISSIICGNTGNVNTAQAFQQKMQEAINKNGWVTFLIHEVDNGSGYSPTDSKAIDGALSWAKQNDEKIWVTTFRNAIMYSKERDASKLTKVSGDAKSETYSLTHSLNTTLSYFDYPLSLRIKNTNNWATVSASQKGKSLEAKIQDGYIYVDAVPNGGDIVLTNENGSVIPSSSSSSEISSSSIANTPFHGAISIPGKIEAENYDVNAFSDSDGRNDTLGFRTDDAGIVKAGAGYALGYTNAGDYFEYTVDVKNAGTYTVTVRGATGNETAASVSLSAGTKSVQASIPTLGDWNTYSDVEAGKLKLSAGTQILRLTIDDSYVNVDWIQLACENCGTDKISQNIKWKISNGFVHCQIFDLNGHLIKSLKTKAASVSEIWNTVNSNLRRGNYLLRLGRETAIRVTK</sequence>
<feature type="signal peptide" evidence="2">
    <location>
        <begin position="1"/>
        <end position="20"/>
    </location>
</feature>
<dbReference type="InterPro" id="IPR006584">
    <property type="entry name" value="Cellulose-bd_IV"/>
</dbReference>
<gene>
    <name evidence="4" type="ORF">B0H50_11721</name>
</gene>